<accession>A0AAD3TRZ1</accession>
<gene>
    <name evidence="2" type="ORF">CspeluHIS016_0206190</name>
</gene>
<keyword evidence="3" id="KW-1185">Reference proteome</keyword>
<reference evidence="2" key="1">
    <citation type="journal article" date="2023" name="BMC Genomics">
        <title>Chromosome-level genome assemblies of Cutaneotrichosporon spp. (Trichosporonales, Basidiomycota) reveal imbalanced evolution between nucleotide sequences and chromosome synteny.</title>
        <authorList>
            <person name="Kobayashi Y."/>
            <person name="Kayamori A."/>
            <person name="Aoki K."/>
            <person name="Shiwa Y."/>
            <person name="Matsutani M."/>
            <person name="Fujita N."/>
            <person name="Sugita T."/>
            <person name="Iwasaki W."/>
            <person name="Tanaka N."/>
            <person name="Takashima M."/>
        </authorList>
    </citation>
    <scope>NUCLEOTIDE SEQUENCE</scope>
    <source>
        <strain evidence="2">HIS016</strain>
    </source>
</reference>
<dbReference type="AlphaFoldDB" id="A0AAD3TRZ1"/>
<feature type="region of interest" description="Disordered" evidence="1">
    <location>
        <begin position="275"/>
        <end position="303"/>
    </location>
</feature>
<feature type="region of interest" description="Disordered" evidence="1">
    <location>
        <begin position="45"/>
        <end position="73"/>
    </location>
</feature>
<evidence type="ECO:0000256" key="1">
    <source>
        <dbReference type="SAM" id="MobiDB-lite"/>
    </source>
</evidence>
<reference evidence="2" key="2">
    <citation type="submission" date="2023-06" db="EMBL/GenBank/DDBJ databases">
        <authorList>
            <person name="Kobayashi Y."/>
            <person name="Kayamori A."/>
            <person name="Aoki K."/>
            <person name="Shiwa Y."/>
            <person name="Fujita N."/>
            <person name="Sugita T."/>
            <person name="Iwasaki W."/>
            <person name="Tanaka N."/>
            <person name="Takashima M."/>
        </authorList>
    </citation>
    <scope>NUCLEOTIDE SEQUENCE</scope>
    <source>
        <strain evidence="2">HIS016</strain>
    </source>
</reference>
<feature type="region of interest" description="Disordered" evidence="1">
    <location>
        <begin position="360"/>
        <end position="446"/>
    </location>
</feature>
<comment type="caution">
    <text evidence="2">The sequence shown here is derived from an EMBL/GenBank/DDBJ whole genome shotgun (WGS) entry which is preliminary data.</text>
</comment>
<feature type="compositionally biased region" description="Low complexity" evidence="1">
    <location>
        <begin position="363"/>
        <end position="374"/>
    </location>
</feature>
<dbReference type="Proteomes" id="UP001222932">
    <property type="component" value="Unassembled WGS sequence"/>
</dbReference>
<evidence type="ECO:0000313" key="2">
    <source>
        <dbReference type="EMBL" id="GMK55563.1"/>
    </source>
</evidence>
<dbReference type="EMBL" id="BTCM01000002">
    <property type="protein sequence ID" value="GMK55563.1"/>
    <property type="molecule type" value="Genomic_DNA"/>
</dbReference>
<name>A0AAD3TRZ1_9TREE</name>
<sequence length="446" mass="48588">MLEPLRPIDRITVQELREGYQLKGAKTFPADSHLVRAGHRTAFDTGGRLNRRLGPHGGRARAIGRPSDPRIVHPRNEPDERIELSTQCGWTQVPPLAPDNRYRHSTHGPLLLQPIRGCAAGRANAAPGGPAYPPLPLVTATASVPSAGSPSPAEIIDRAISSDKVSRALHSVHTGEPPGSRRCPALIASQRISQWSQGTQPAPPTRYNRPALHLWKGEQDASPDFEAEEHTSEPEKVSEDDRIPVIMDNGEGFFVSTTEIEGFMLTDALHEMAQPMSCSSSQPDDIEQFGHQGSGPKCPTQSTRRPLREIDLLQGDKFSGLNMTEYLLGMSQRGQATPPQKATRETKLEERWNLFDANHREAPSSLLVPPSSGLTQPGDSLRHPPDRFSQPRPSLLSSDHRGRAPPDSVRHIHGPGPAPGQCCQLEPRDPPPQTCATPPLGPEDLA</sequence>
<organism evidence="2 3">
    <name type="scientific">Cutaneotrichosporon spelunceum</name>
    <dbReference type="NCBI Taxonomy" id="1672016"/>
    <lineage>
        <taxon>Eukaryota</taxon>
        <taxon>Fungi</taxon>
        <taxon>Dikarya</taxon>
        <taxon>Basidiomycota</taxon>
        <taxon>Agaricomycotina</taxon>
        <taxon>Tremellomycetes</taxon>
        <taxon>Trichosporonales</taxon>
        <taxon>Trichosporonaceae</taxon>
        <taxon>Cutaneotrichosporon</taxon>
    </lineage>
</organism>
<protein>
    <submittedName>
        <fullName evidence="2">Uncharacterized protein</fullName>
    </submittedName>
</protein>
<evidence type="ECO:0000313" key="3">
    <source>
        <dbReference type="Proteomes" id="UP001222932"/>
    </source>
</evidence>
<feature type="compositionally biased region" description="Basic and acidic residues" evidence="1">
    <location>
        <begin position="398"/>
        <end position="410"/>
    </location>
</feature>
<proteinExistence type="predicted"/>